<feature type="compositionally biased region" description="Low complexity" evidence="1">
    <location>
        <begin position="101"/>
        <end position="113"/>
    </location>
</feature>
<evidence type="ECO:0000313" key="2">
    <source>
        <dbReference type="EMBL" id="PNF31927.1"/>
    </source>
</evidence>
<feature type="region of interest" description="Disordered" evidence="1">
    <location>
        <begin position="1"/>
        <end position="58"/>
    </location>
</feature>
<evidence type="ECO:0000256" key="1">
    <source>
        <dbReference type="SAM" id="MobiDB-lite"/>
    </source>
</evidence>
<dbReference type="InParanoid" id="A0A2J7QTL7"/>
<feature type="compositionally biased region" description="Polar residues" evidence="1">
    <location>
        <begin position="1004"/>
        <end position="1014"/>
    </location>
</feature>
<feature type="compositionally biased region" description="Basic and acidic residues" evidence="1">
    <location>
        <begin position="978"/>
        <end position="994"/>
    </location>
</feature>
<feature type="region of interest" description="Disordered" evidence="1">
    <location>
        <begin position="1072"/>
        <end position="1103"/>
    </location>
</feature>
<proteinExistence type="predicted"/>
<feature type="compositionally biased region" description="Low complexity" evidence="1">
    <location>
        <begin position="1142"/>
        <end position="1156"/>
    </location>
</feature>
<dbReference type="OrthoDB" id="8195962at2759"/>
<feature type="compositionally biased region" description="Polar residues" evidence="1">
    <location>
        <begin position="1307"/>
        <end position="1342"/>
    </location>
</feature>
<dbReference type="Proteomes" id="UP000235965">
    <property type="component" value="Unassembled WGS sequence"/>
</dbReference>
<keyword evidence="3" id="KW-1185">Reference proteome</keyword>
<comment type="caution">
    <text evidence="2">The sequence shown here is derived from an EMBL/GenBank/DDBJ whole genome shotgun (WGS) entry which is preliminary data.</text>
</comment>
<reference evidence="2 3" key="1">
    <citation type="submission" date="2017-12" db="EMBL/GenBank/DDBJ databases">
        <title>Hemimetabolous genomes reveal molecular basis of termite eusociality.</title>
        <authorList>
            <person name="Harrison M.C."/>
            <person name="Jongepier E."/>
            <person name="Robertson H.M."/>
            <person name="Arning N."/>
            <person name="Bitard-Feildel T."/>
            <person name="Chao H."/>
            <person name="Childers C.P."/>
            <person name="Dinh H."/>
            <person name="Doddapaneni H."/>
            <person name="Dugan S."/>
            <person name="Gowin J."/>
            <person name="Greiner C."/>
            <person name="Han Y."/>
            <person name="Hu H."/>
            <person name="Hughes D.S.T."/>
            <person name="Huylmans A.-K."/>
            <person name="Kemena C."/>
            <person name="Kremer L.P.M."/>
            <person name="Lee S.L."/>
            <person name="Lopez-Ezquerra A."/>
            <person name="Mallet L."/>
            <person name="Monroy-Kuhn J.M."/>
            <person name="Moser A."/>
            <person name="Murali S.C."/>
            <person name="Muzny D.M."/>
            <person name="Otani S."/>
            <person name="Piulachs M.-D."/>
            <person name="Poelchau M."/>
            <person name="Qu J."/>
            <person name="Schaub F."/>
            <person name="Wada-Katsumata A."/>
            <person name="Worley K.C."/>
            <person name="Xie Q."/>
            <person name="Ylla G."/>
            <person name="Poulsen M."/>
            <person name="Gibbs R.A."/>
            <person name="Schal C."/>
            <person name="Richards S."/>
            <person name="Belles X."/>
            <person name="Korb J."/>
            <person name="Bornberg-Bauer E."/>
        </authorList>
    </citation>
    <scope>NUCLEOTIDE SEQUENCE [LARGE SCALE GENOMIC DNA]</scope>
    <source>
        <tissue evidence="2">Whole body</tissue>
    </source>
</reference>
<evidence type="ECO:0000313" key="3">
    <source>
        <dbReference type="Proteomes" id="UP000235965"/>
    </source>
</evidence>
<feature type="compositionally biased region" description="Polar residues" evidence="1">
    <location>
        <begin position="1072"/>
        <end position="1083"/>
    </location>
</feature>
<protein>
    <submittedName>
        <fullName evidence="2">Uncharacterized protein</fullName>
    </submittedName>
</protein>
<feature type="region of interest" description="Disordered" evidence="1">
    <location>
        <begin position="633"/>
        <end position="652"/>
    </location>
</feature>
<dbReference type="EMBL" id="NEVH01011194">
    <property type="protein sequence ID" value="PNF31927.1"/>
    <property type="molecule type" value="Genomic_DNA"/>
</dbReference>
<organism evidence="2 3">
    <name type="scientific">Cryptotermes secundus</name>
    <dbReference type="NCBI Taxonomy" id="105785"/>
    <lineage>
        <taxon>Eukaryota</taxon>
        <taxon>Metazoa</taxon>
        <taxon>Ecdysozoa</taxon>
        <taxon>Arthropoda</taxon>
        <taxon>Hexapoda</taxon>
        <taxon>Insecta</taxon>
        <taxon>Pterygota</taxon>
        <taxon>Neoptera</taxon>
        <taxon>Polyneoptera</taxon>
        <taxon>Dictyoptera</taxon>
        <taxon>Blattodea</taxon>
        <taxon>Blattoidea</taxon>
        <taxon>Termitoidae</taxon>
        <taxon>Kalotermitidae</taxon>
        <taxon>Cryptotermitinae</taxon>
        <taxon>Cryptotermes</taxon>
    </lineage>
</organism>
<feature type="compositionally biased region" description="Polar residues" evidence="1">
    <location>
        <begin position="968"/>
        <end position="977"/>
    </location>
</feature>
<name>A0A2J7QTL7_9NEOP</name>
<sequence length="1360" mass="150683">MGHMQAALQPDAAAVLEAERERNHMQAEDRGREATVKLRQEQAHAEHERDASKKRQKFVRNVEDLRSIVVASLEKKTPKQASRKDMDTSDTSAEGIHSDDSPSTASTTSSISTEAAQPRVWVYDHGSRFESQHPIQARVERMFPCAHEPDATEAAQLESQMFQSSKLLSDDEATSRLRARGQQALIKEHLHQDYRQLLGDLRTLAREERLIRSTQAHRLPAEMFLEDYRREELCTRRQKNMDSAFENVYHTVQQGYFSCPSSVAGTGGSQHWEVAELNVAEWQPLKQKSASPINSINVAASSGDSHPAAIGIVHSKGRTSTSEDSVERVNIQQPLLEDEMNVDITAPQEAFHTGGSVPVGSTDQFPVGRSLNVRWSSLHEDELKCGKERKDAIDHEEEAVLHKEEVKQKAEEFEGDEVRDEQVSLVEMPSALSRNSTDDKVQEDEMSQLSVALGMKKCGKHRRHRASREGDKITKTCDKGCRKHGKGRTVESQKMASDVDKCDRSDAEMVRESDAAAVCSEYRLNVSVCKTREQSAESVTGSSTSASYERLKVVVSQSESTDEKHQLATSPEKVEIFPCRVSLQKIERSDIVRGNICKQKHIPHDGDNRSVKEKGIAMRGNIPEAVEIDVMLQKGESDRQKDRTKKGNVPLDKDFSEASTAYISPPDQSDSSDIHGLGKQIETVHKYEERCPDACGTNSSLAVYISRLLVMSRESVENLDVSMSDTSAPDVETSGAEEIDRNVHHEMTVGSAKRKETMQKQMHTNLRSGIDAVEELTHTMKEEMRYMTDDVRMPRLERETVSHSRQAVCITSVSQVAGANSYNAFRHSATEIQSTSTLGMLPTSHKIMSRDLHDRMSRLEGTGRKDVSMQEQLHSSCRCSDSLCEFNVKTPPFPSFISDMSLDEYKVLKFPQIFSGYSEKCSERISNLTKKIEQIRGKKWKLIECSGSRSSNNASSNGFDSTKYLRSPESSSVMTHLSSKDKGHISTEVTDRKSGAPTWVPNADSRQQVSQNEGSAEGVASIKPVGGGGTGEQQQQRCHRPHVRPPPCLWRHKLQSAVDTRPVKELSTITEAESTQSVYSCNTKHPKSVAEEKSESGEDSEVWVDDDIPDVMMEMLRRGLITSPLAWTKMAEQSDHETSEVSASRSGDSDGSGPSSHDTESRNSTASVPQHAEHEKFKQAVLESYVGKGTGTAESFRDRESIADKKIGFSQQVAETFAKLGKNPSRTDVNNAFKNLGLKWKARGRDQPVNPIISKEDLDPASEEFRQQVLESFVGLGLDSSPEDLEAAFRRLGLDCPGASLCKSDVTESTQTCRASVTPESSGTTPNSSDTNDPSISTSSNMLSPALPSDSVSSDDDLLA</sequence>
<feature type="region of interest" description="Disordered" evidence="1">
    <location>
        <begin position="1130"/>
        <end position="1174"/>
    </location>
</feature>
<feature type="region of interest" description="Disordered" evidence="1">
    <location>
        <begin position="74"/>
        <end position="114"/>
    </location>
</feature>
<feature type="region of interest" description="Disordered" evidence="1">
    <location>
        <begin position="1307"/>
        <end position="1360"/>
    </location>
</feature>
<feature type="region of interest" description="Disordered" evidence="1">
    <location>
        <begin position="947"/>
        <end position="1045"/>
    </location>
</feature>
<accession>A0A2J7QTL7</accession>
<feature type="compositionally biased region" description="Low complexity" evidence="1">
    <location>
        <begin position="947"/>
        <end position="958"/>
    </location>
</feature>
<feature type="compositionally biased region" description="Low complexity" evidence="1">
    <location>
        <begin position="1343"/>
        <end position="1352"/>
    </location>
</feature>
<feature type="compositionally biased region" description="Basic and acidic residues" evidence="1">
    <location>
        <begin position="74"/>
        <end position="87"/>
    </location>
</feature>
<feature type="compositionally biased region" description="Basic and acidic residues" evidence="1">
    <location>
        <begin position="17"/>
        <end position="53"/>
    </location>
</feature>
<gene>
    <name evidence="2" type="ORF">B7P43_G07942</name>
</gene>